<dbReference type="PANTHER" id="PTHR32183">
    <property type="match status" value="1"/>
</dbReference>
<organism evidence="5 6">
    <name type="scientific">Flavobacterium terrae</name>
    <dbReference type="NCBI Taxonomy" id="415425"/>
    <lineage>
        <taxon>Bacteria</taxon>
        <taxon>Pseudomonadati</taxon>
        <taxon>Bacteroidota</taxon>
        <taxon>Flavobacteriia</taxon>
        <taxon>Flavobacteriales</taxon>
        <taxon>Flavobacteriaceae</taxon>
        <taxon>Flavobacterium</taxon>
    </lineage>
</organism>
<name>A0A1M6FLS1_9FLAO</name>
<dbReference type="RefSeq" id="WP_073311422.1">
    <property type="nucleotide sequence ID" value="NZ_FQZI01000004.1"/>
</dbReference>
<proteinExistence type="predicted"/>
<dbReference type="EMBL" id="FQZI01000004">
    <property type="protein sequence ID" value="SHI98614.1"/>
    <property type="molecule type" value="Genomic_DNA"/>
</dbReference>
<evidence type="ECO:0000256" key="2">
    <source>
        <dbReference type="ARBA" id="ARBA00022603"/>
    </source>
</evidence>
<dbReference type="InterPro" id="IPR029063">
    <property type="entry name" value="SAM-dependent_MTases_sf"/>
</dbReference>
<dbReference type="CDD" id="cd02440">
    <property type="entry name" value="AdoMet_MTases"/>
    <property type="match status" value="1"/>
</dbReference>
<keyword evidence="1" id="KW-0597">Phosphoprotein</keyword>
<dbReference type="Gene3D" id="3.40.50.150">
    <property type="entry name" value="Vaccinia Virus protein VP39"/>
    <property type="match status" value="1"/>
</dbReference>
<evidence type="ECO:0000256" key="3">
    <source>
        <dbReference type="ARBA" id="ARBA00022679"/>
    </source>
</evidence>
<reference evidence="6" key="1">
    <citation type="submission" date="2016-11" db="EMBL/GenBank/DDBJ databases">
        <authorList>
            <person name="Varghese N."/>
            <person name="Submissions S."/>
        </authorList>
    </citation>
    <scope>NUCLEOTIDE SEQUENCE [LARGE SCALE GENOMIC DNA]</scope>
    <source>
        <strain evidence="6">DSM 18829</strain>
    </source>
</reference>
<dbReference type="GO" id="GO:0008757">
    <property type="term" value="F:S-adenosylmethionine-dependent methyltransferase activity"/>
    <property type="evidence" value="ECO:0007669"/>
    <property type="project" value="InterPro"/>
</dbReference>
<gene>
    <name evidence="5" type="ORF">SAMN05444363_2233</name>
</gene>
<sequence>MKLNSDYWENRYQKNDTGWDTGEITTPLKEYIDQLNNKALKILIPGCGNSYEFEYLLKNGFTNSFVLDYAKEPLANLKKKLPDCDNSKFIYQDFFDHTEKYDLIIEQTFFCALDPDLRMNYAKKMHSLLNDNGKLVGLLFQFPLTEAGPPFGGSKEEYLSIFSELFKIKTLEPAYNSIKPRQGNELFFIFTKK</sequence>
<keyword evidence="4" id="KW-0949">S-adenosyl-L-methionine</keyword>
<dbReference type="InterPro" id="IPR008854">
    <property type="entry name" value="TPMT"/>
</dbReference>
<evidence type="ECO:0000256" key="1">
    <source>
        <dbReference type="ARBA" id="ARBA00022553"/>
    </source>
</evidence>
<keyword evidence="2 5" id="KW-0489">Methyltransferase</keyword>
<dbReference type="PROSITE" id="PS51585">
    <property type="entry name" value="SAM_MT_TPMT"/>
    <property type="match status" value="1"/>
</dbReference>
<dbReference type="PANTHER" id="PTHR32183:SF6">
    <property type="entry name" value="CYSTEINE SULFINATE DESULFINASE_CYSTEINE DESULFURASE AND RELATED ENZYMES"/>
    <property type="match status" value="1"/>
</dbReference>
<evidence type="ECO:0000256" key="4">
    <source>
        <dbReference type="ARBA" id="ARBA00022691"/>
    </source>
</evidence>
<dbReference type="GO" id="GO:0032259">
    <property type="term" value="P:methylation"/>
    <property type="evidence" value="ECO:0007669"/>
    <property type="project" value="UniProtKB-KW"/>
</dbReference>
<dbReference type="SUPFAM" id="SSF53335">
    <property type="entry name" value="S-adenosyl-L-methionine-dependent methyltransferases"/>
    <property type="match status" value="1"/>
</dbReference>
<evidence type="ECO:0000313" key="5">
    <source>
        <dbReference type="EMBL" id="SHI98614.1"/>
    </source>
</evidence>
<dbReference type="OrthoDB" id="9778208at2"/>
<dbReference type="Pfam" id="PF05724">
    <property type="entry name" value="TPMT"/>
    <property type="match status" value="1"/>
</dbReference>
<dbReference type="Proteomes" id="UP000184488">
    <property type="component" value="Unassembled WGS sequence"/>
</dbReference>
<dbReference type="STRING" id="415425.SAMN05444363_2233"/>
<dbReference type="AlphaFoldDB" id="A0A1M6FLS1"/>
<keyword evidence="3 5" id="KW-0808">Transferase</keyword>
<keyword evidence="6" id="KW-1185">Reference proteome</keyword>
<accession>A0A1M6FLS1</accession>
<evidence type="ECO:0000313" key="6">
    <source>
        <dbReference type="Proteomes" id="UP000184488"/>
    </source>
</evidence>
<protein>
    <submittedName>
        <fullName evidence="5">Thiopurine S-methyltransferase (TPMT)</fullName>
    </submittedName>
</protein>